<proteinExistence type="predicted"/>
<protein>
    <submittedName>
        <fullName evidence="3">Uncharacterized protein</fullName>
    </submittedName>
</protein>
<feature type="compositionally biased region" description="Polar residues" evidence="2">
    <location>
        <begin position="107"/>
        <end position="133"/>
    </location>
</feature>
<evidence type="ECO:0000313" key="4">
    <source>
        <dbReference type="Proteomes" id="UP000193944"/>
    </source>
</evidence>
<keyword evidence="1" id="KW-0175">Coiled coil</keyword>
<evidence type="ECO:0000256" key="2">
    <source>
        <dbReference type="SAM" id="MobiDB-lite"/>
    </source>
</evidence>
<evidence type="ECO:0000256" key="1">
    <source>
        <dbReference type="SAM" id="Coils"/>
    </source>
</evidence>
<sequence>MSFISMFENLYDQIESVNRLRSTLEEQIRKSTALLQTLQASGQMIEGLVRSHFREMQAQYGEKFGKALTDLNRRLIDVEESHRRLTNNPQEISRMKDFKGFGPLSAQPGNVPQTFLNSPVDSHHNQQNMICQE</sequence>
<comment type="caution">
    <text evidence="3">The sequence shown here is derived from an EMBL/GenBank/DDBJ whole genome shotgun (WGS) entry which is preliminary data.</text>
</comment>
<feature type="region of interest" description="Disordered" evidence="2">
    <location>
        <begin position="102"/>
        <end position="133"/>
    </location>
</feature>
<dbReference type="AlphaFoldDB" id="A0A1Y1VSE4"/>
<reference evidence="3 4" key="1">
    <citation type="submission" date="2016-08" db="EMBL/GenBank/DDBJ databases">
        <title>A Parts List for Fungal Cellulosomes Revealed by Comparative Genomics.</title>
        <authorList>
            <consortium name="DOE Joint Genome Institute"/>
            <person name="Haitjema C.H."/>
            <person name="Gilmore S.P."/>
            <person name="Henske J.K."/>
            <person name="Solomon K.V."/>
            <person name="De Groot R."/>
            <person name="Kuo A."/>
            <person name="Mondo S.J."/>
            <person name="Salamov A.A."/>
            <person name="Labutti K."/>
            <person name="Zhao Z."/>
            <person name="Chiniquy J."/>
            <person name="Barry K."/>
            <person name="Brewer H.M."/>
            <person name="Purvine S.O."/>
            <person name="Wright A.T."/>
            <person name="Boxma B."/>
            <person name="Van Alen T."/>
            <person name="Hackstein J.H."/>
            <person name="Baker S.E."/>
            <person name="Grigoriev I.V."/>
            <person name="O'Malley M.A."/>
        </authorList>
    </citation>
    <scope>NUCLEOTIDE SEQUENCE [LARGE SCALE GENOMIC DNA]</scope>
    <source>
        <strain evidence="3 4">S4</strain>
    </source>
</reference>
<organism evidence="3 4">
    <name type="scientific">Anaeromyces robustus</name>
    <dbReference type="NCBI Taxonomy" id="1754192"/>
    <lineage>
        <taxon>Eukaryota</taxon>
        <taxon>Fungi</taxon>
        <taxon>Fungi incertae sedis</taxon>
        <taxon>Chytridiomycota</taxon>
        <taxon>Chytridiomycota incertae sedis</taxon>
        <taxon>Neocallimastigomycetes</taxon>
        <taxon>Neocallimastigales</taxon>
        <taxon>Neocallimastigaceae</taxon>
        <taxon>Anaeromyces</taxon>
    </lineage>
</organism>
<dbReference type="Proteomes" id="UP000193944">
    <property type="component" value="Unassembled WGS sequence"/>
</dbReference>
<gene>
    <name evidence="3" type="ORF">BCR32DRAFT_251239</name>
</gene>
<feature type="coiled-coil region" evidence="1">
    <location>
        <begin position="7"/>
        <end position="41"/>
    </location>
</feature>
<dbReference type="OrthoDB" id="2138242at2759"/>
<accession>A0A1Y1VSE4</accession>
<evidence type="ECO:0000313" key="3">
    <source>
        <dbReference type="EMBL" id="ORX64210.1"/>
    </source>
</evidence>
<dbReference type="EMBL" id="MCFG01000546">
    <property type="protein sequence ID" value="ORX64210.1"/>
    <property type="molecule type" value="Genomic_DNA"/>
</dbReference>
<keyword evidence="4" id="KW-1185">Reference proteome</keyword>
<name>A0A1Y1VSE4_9FUNG</name>
<reference evidence="3 4" key="2">
    <citation type="submission" date="2016-08" db="EMBL/GenBank/DDBJ databases">
        <title>Pervasive Adenine N6-methylation of Active Genes in Fungi.</title>
        <authorList>
            <consortium name="DOE Joint Genome Institute"/>
            <person name="Mondo S.J."/>
            <person name="Dannebaum R.O."/>
            <person name="Kuo R.C."/>
            <person name="Labutti K."/>
            <person name="Haridas S."/>
            <person name="Kuo A."/>
            <person name="Salamov A."/>
            <person name="Ahrendt S.R."/>
            <person name="Lipzen A."/>
            <person name="Sullivan W."/>
            <person name="Andreopoulos W.B."/>
            <person name="Clum A."/>
            <person name="Lindquist E."/>
            <person name="Daum C."/>
            <person name="Ramamoorthy G.K."/>
            <person name="Gryganskyi A."/>
            <person name="Culley D."/>
            <person name="Magnuson J.K."/>
            <person name="James T.Y."/>
            <person name="O'Malley M.A."/>
            <person name="Stajich J.E."/>
            <person name="Spatafora J.W."/>
            <person name="Visel A."/>
            <person name="Grigoriev I.V."/>
        </authorList>
    </citation>
    <scope>NUCLEOTIDE SEQUENCE [LARGE SCALE GENOMIC DNA]</scope>
    <source>
        <strain evidence="3 4">S4</strain>
    </source>
</reference>